<dbReference type="InterPro" id="IPR023753">
    <property type="entry name" value="FAD/NAD-binding_dom"/>
</dbReference>
<sequence>MSKPVLVLGGGIAGIQAALDLAEQGVDVYLADKLPSVGGKMAQLDKTFPTLDCASCILTPKMAALLRYPNIKLIMCSEIQEVGGSVGNFSVRILKRPTYVDWDKCNGCGTCVEKCPKKVPDEFNMGLSMRKAIHIMFPQAVPRKALIDEKACMRLNPPPELKEKAKGPLCGICERVCPAKAIDFNQKPETIELNVAAIIIATGMELYNAGNIPEYGYGKYQNVYTHLEFERLVSATGPTQGEIVRRSDGKHPKRIAWIQCVGSRDVRFNSYCSAFCCMAATKEAILAKEHLPDVECTIYYMDIRAFGKGFNEFVERAKREFGIRYVRGKVVKIDEDPKTKNLVLTYEDTASSYMKKEEYDMVVLAVAVRPSPPPLPVDLTADGFIKLRDPYLDPVSTTKEGIFVVGVVAGAKDIPDSVTEASAAAARAALIAKGMHEALISIPVDGGDCHV</sequence>
<keyword evidence="9" id="KW-0285">Flavoprotein</keyword>
<dbReference type="EMBL" id="RXII01000111">
    <property type="protein sequence ID" value="RZN58979.1"/>
    <property type="molecule type" value="Genomic_DNA"/>
</dbReference>
<dbReference type="InterPro" id="IPR017896">
    <property type="entry name" value="4Fe4S_Fe-S-bd"/>
</dbReference>
<comment type="similarity">
    <text evidence="2 9">Belongs to the HdrA family.</text>
</comment>
<feature type="domain" description="4Fe-4S ferredoxin-type" evidence="10">
    <location>
        <begin position="95"/>
        <end position="126"/>
    </location>
</feature>
<dbReference type="Gene3D" id="3.40.50.720">
    <property type="entry name" value="NAD(P)-binding Rossmann-like Domain"/>
    <property type="match status" value="1"/>
</dbReference>
<dbReference type="PANTHER" id="PTHR43498:SF1">
    <property type="entry name" value="COB--COM HETERODISULFIDE REDUCTASE IRON-SULFUR SUBUNIT A"/>
    <property type="match status" value="1"/>
</dbReference>
<dbReference type="SUPFAM" id="SSF51905">
    <property type="entry name" value="FAD/NAD(P)-binding domain"/>
    <property type="match status" value="1"/>
</dbReference>
<evidence type="ECO:0000256" key="6">
    <source>
        <dbReference type="ARBA" id="ARBA00023002"/>
    </source>
</evidence>
<evidence type="ECO:0000313" key="11">
    <source>
        <dbReference type="EMBL" id="RSN71835.1"/>
    </source>
</evidence>
<dbReference type="Pfam" id="PF12831">
    <property type="entry name" value="FAD_oxidored"/>
    <property type="match status" value="1"/>
</dbReference>
<keyword evidence="7 9" id="KW-0408">Iron</keyword>
<dbReference type="GO" id="GO:0046872">
    <property type="term" value="F:metal ion binding"/>
    <property type="evidence" value="ECO:0007669"/>
    <property type="project" value="UniProtKB-KW"/>
</dbReference>
<accession>A0A429GDF6</accession>
<evidence type="ECO:0000313" key="14">
    <source>
        <dbReference type="Proteomes" id="UP000316217"/>
    </source>
</evidence>
<evidence type="ECO:0000256" key="1">
    <source>
        <dbReference type="ARBA" id="ARBA00001974"/>
    </source>
</evidence>
<comment type="function">
    <text evidence="9">Part of a complex that catalyzes the reversible reduction of CoM-S-S-CoB to the thiol-coenzymes H-S-CoM (coenzyme M) and H-S-CoB (coenzyme B).</text>
</comment>
<dbReference type="PROSITE" id="PS00198">
    <property type="entry name" value="4FE4S_FER_1"/>
    <property type="match status" value="1"/>
</dbReference>
<dbReference type="AlphaFoldDB" id="A0A429GDF6"/>
<dbReference type="PROSITE" id="PS51379">
    <property type="entry name" value="4FE4S_FER_2"/>
    <property type="match status" value="2"/>
</dbReference>
<name>A0A429GDF6_9CREN</name>
<evidence type="ECO:0000256" key="4">
    <source>
        <dbReference type="ARBA" id="ARBA00022723"/>
    </source>
</evidence>
<dbReference type="Pfam" id="PF00037">
    <property type="entry name" value="Fer4"/>
    <property type="match status" value="1"/>
</dbReference>
<dbReference type="Gene3D" id="3.50.50.60">
    <property type="entry name" value="FAD/NAD(P)-binding domain"/>
    <property type="match status" value="1"/>
</dbReference>
<evidence type="ECO:0000256" key="2">
    <source>
        <dbReference type="ARBA" id="ARBA00006561"/>
    </source>
</evidence>
<comment type="caution">
    <text evidence="11">The sequence shown here is derived from an EMBL/GenBank/DDBJ whole genome shotgun (WGS) entry which is preliminary data.</text>
</comment>
<dbReference type="EMBL" id="RCOS01000169">
    <property type="protein sequence ID" value="RSN71835.1"/>
    <property type="molecule type" value="Genomic_DNA"/>
</dbReference>
<dbReference type="RefSeq" id="WP_125672817.1">
    <property type="nucleotide sequence ID" value="NZ_RCOS01000169.1"/>
</dbReference>
<evidence type="ECO:0000313" key="13">
    <source>
        <dbReference type="Proteomes" id="UP000277582"/>
    </source>
</evidence>
<comment type="subunit">
    <text evidence="9">The ferredoxin:CoB-CoM heterodisulfide reductase is composed of three subunits; HdrA, HdrB and HdrC.</text>
</comment>
<dbReference type="GO" id="GO:0016491">
    <property type="term" value="F:oxidoreductase activity"/>
    <property type="evidence" value="ECO:0007669"/>
    <property type="project" value="UniProtKB-UniRule"/>
</dbReference>
<evidence type="ECO:0000256" key="9">
    <source>
        <dbReference type="RuleBase" id="RU366072"/>
    </source>
</evidence>
<proteinExistence type="inferred from homology"/>
<protein>
    <recommendedName>
        <fullName evidence="9">CoB--CoM heterodisulfide reductase iron-sulfur subunit A</fullName>
        <ecNumber evidence="9">1.8.-.-</ecNumber>
    </recommendedName>
</protein>
<comment type="cofactor">
    <cofactor evidence="9">
        <name>[4Fe-4S] cluster</name>
        <dbReference type="ChEBI" id="CHEBI:49883"/>
    </cofactor>
</comment>
<comment type="pathway">
    <text evidence="9">Cofactor metabolism; coenzyme M-coenzyme B heterodisulfide reduction; coenzyme B and coenzyme M from coenzyme M-coenzyme B heterodisulfide: step 1/1.</text>
</comment>
<reference evidence="11 13" key="1">
    <citation type="submission" date="2018-10" db="EMBL/GenBank/DDBJ databases">
        <title>Co-occurring genomic capacity for anaerobic methane metabolism and dissimilatory sulfite reduction discovered in the Korarchaeota.</title>
        <authorList>
            <person name="Mckay L.J."/>
            <person name="Dlakic M."/>
            <person name="Fields M.W."/>
            <person name="Delmont T.O."/>
            <person name="Eren A.M."/>
            <person name="Jay Z.J."/>
            <person name="Klingelsmith K.B."/>
            <person name="Rusch D.B."/>
            <person name="Inskeep W.P."/>
        </authorList>
    </citation>
    <scope>NUCLEOTIDE SEQUENCE [LARGE SCALE GENOMIC DNA]</scope>
    <source>
        <strain evidence="11 13">MDKW</strain>
    </source>
</reference>
<keyword evidence="3 9" id="KW-0004">4Fe-4S</keyword>
<evidence type="ECO:0000256" key="3">
    <source>
        <dbReference type="ARBA" id="ARBA00022485"/>
    </source>
</evidence>
<feature type="domain" description="4Fe-4S ferredoxin-type" evidence="10">
    <location>
        <begin position="157"/>
        <end position="187"/>
    </location>
</feature>
<comment type="cofactor">
    <cofactor evidence="1 9">
        <name>FAD</name>
        <dbReference type="ChEBI" id="CHEBI:57692"/>
    </cofactor>
</comment>
<dbReference type="Pfam" id="PF07992">
    <property type="entry name" value="Pyr_redox_2"/>
    <property type="match status" value="1"/>
</dbReference>
<evidence type="ECO:0000259" key="10">
    <source>
        <dbReference type="PROSITE" id="PS51379"/>
    </source>
</evidence>
<keyword evidence="4 9" id="KW-0479">Metal-binding</keyword>
<evidence type="ECO:0000313" key="12">
    <source>
        <dbReference type="EMBL" id="RZN58979.1"/>
    </source>
</evidence>
<dbReference type="PANTHER" id="PTHR43498">
    <property type="entry name" value="FERREDOXIN:COB-COM HETERODISULFIDE REDUCTASE SUBUNIT A"/>
    <property type="match status" value="1"/>
</dbReference>
<dbReference type="InterPro" id="IPR039650">
    <property type="entry name" value="HdrA-like"/>
</dbReference>
<reference evidence="12 14" key="2">
    <citation type="journal article" date="2019" name="Nat. Microbiol.">
        <title>Wide diversity of methane and short-chain alkane metabolisms in uncultured archaea.</title>
        <authorList>
            <person name="Borrel G."/>
            <person name="Adam P.S."/>
            <person name="McKay L.J."/>
            <person name="Chen L.X."/>
            <person name="Sierra-Garcia I.N."/>
            <person name="Sieber C.M."/>
            <person name="Letourneur Q."/>
            <person name="Ghozlane A."/>
            <person name="Andersen G.L."/>
            <person name="Li W.J."/>
            <person name="Hallam S.J."/>
            <person name="Muyzer G."/>
            <person name="de Oliveira V.M."/>
            <person name="Inskeep W.P."/>
            <person name="Banfield J.F."/>
            <person name="Gribaldo S."/>
        </authorList>
    </citation>
    <scope>NUCLEOTIDE SEQUENCE [LARGE SCALE GENOMIC DNA]</scope>
    <source>
        <strain evidence="12">NM4</strain>
    </source>
</reference>
<evidence type="ECO:0000256" key="7">
    <source>
        <dbReference type="ARBA" id="ARBA00023004"/>
    </source>
</evidence>
<dbReference type="OrthoDB" id="32867at2157"/>
<gene>
    <name evidence="11" type="ORF">D6D85_15285</name>
    <name evidence="12" type="ORF">EF810_07120</name>
</gene>
<dbReference type="EC" id="1.8.-.-" evidence="9"/>
<dbReference type="UniPathway" id="UPA00647">
    <property type="reaction ID" value="UER00700"/>
</dbReference>
<dbReference type="Proteomes" id="UP000277582">
    <property type="component" value="Unassembled WGS sequence"/>
</dbReference>
<evidence type="ECO:0000256" key="5">
    <source>
        <dbReference type="ARBA" id="ARBA00022827"/>
    </source>
</evidence>
<keyword evidence="13" id="KW-1185">Reference proteome</keyword>
<keyword evidence="6 9" id="KW-0560">Oxidoreductase</keyword>
<dbReference type="InterPro" id="IPR017900">
    <property type="entry name" value="4Fe4S_Fe_S_CS"/>
</dbReference>
<dbReference type="GO" id="GO:0051539">
    <property type="term" value="F:4 iron, 4 sulfur cluster binding"/>
    <property type="evidence" value="ECO:0007669"/>
    <property type="project" value="UniProtKB-UniRule"/>
</dbReference>
<dbReference type="Gene3D" id="3.30.70.20">
    <property type="match status" value="1"/>
</dbReference>
<dbReference type="Proteomes" id="UP000316217">
    <property type="component" value="Unassembled WGS sequence"/>
</dbReference>
<keyword evidence="8 9" id="KW-0411">Iron-sulfur</keyword>
<organism evidence="11 13">
    <name type="scientific">Candidatus Methanodesulfokora washburnensis</name>
    <dbReference type="NCBI Taxonomy" id="2478471"/>
    <lineage>
        <taxon>Archaea</taxon>
        <taxon>Thermoproteota</taxon>
        <taxon>Candidatus Korarchaeia</taxon>
        <taxon>Candidatus Korarchaeia incertae sedis</taxon>
        <taxon>Candidatus Methanodesulfokora</taxon>
    </lineage>
</organism>
<evidence type="ECO:0000256" key="8">
    <source>
        <dbReference type="ARBA" id="ARBA00023014"/>
    </source>
</evidence>
<dbReference type="InterPro" id="IPR036188">
    <property type="entry name" value="FAD/NAD-bd_sf"/>
</dbReference>
<keyword evidence="5 9" id="KW-0274">FAD</keyword>